<feature type="transmembrane region" description="Helical" evidence="7">
    <location>
        <begin position="191"/>
        <end position="209"/>
    </location>
</feature>
<comment type="similarity">
    <text evidence="2 7">Belongs to the DedA family.</text>
</comment>
<evidence type="ECO:0000256" key="4">
    <source>
        <dbReference type="ARBA" id="ARBA00022692"/>
    </source>
</evidence>
<sequence>MLDHIAGIRQWLGLRTMNPFDIDAFLTTGGLVGLCVLIFVETGLLIGFIFPGDSILFTAGVFAAQPQPFAPLWVLCVVVPVAAMLGDQCGFLIGRRLGRGVLEGRLMRTIGPTYVERTHRFFDRFGPLTVFFGRFIGIVRTVTPVVAGFSGMRHSVFTLFSVLGSIVWAAGIIVLGYFLGSVPIIRDHLELIIVASVLTVVVPTLIEGVRRWRALRRMKGDDAPVPAAGIPGDSVEGAGAQGVEGAGAQSVEGAGAQGRGAALDGPGADRSEETRR</sequence>
<evidence type="ECO:0000256" key="8">
    <source>
        <dbReference type="SAM" id="MobiDB-lite"/>
    </source>
</evidence>
<feature type="transmembrane region" description="Helical" evidence="7">
    <location>
        <begin position="156"/>
        <end position="179"/>
    </location>
</feature>
<feature type="transmembrane region" description="Helical" evidence="7">
    <location>
        <begin position="70"/>
        <end position="93"/>
    </location>
</feature>
<keyword evidence="3 7" id="KW-1003">Cell membrane</keyword>
<evidence type="ECO:0000313" key="11">
    <source>
        <dbReference type="Proteomes" id="UP000010988"/>
    </source>
</evidence>
<keyword evidence="5 7" id="KW-1133">Transmembrane helix</keyword>
<dbReference type="PANTHER" id="PTHR30353">
    <property type="entry name" value="INNER MEMBRANE PROTEIN DEDA-RELATED"/>
    <property type="match status" value="1"/>
</dbReference>
<evidence type="ECO:0000259" key="9">
    <source>
        <dbReference type="Pfam" id="PF09335"/>
    </source>
</evidence>
<dbReference type="AlphaFoldDB" id="L7KHB0"/>
<evidence type="ECO:0000256" key="6">
    <source>
        <dbReference type="ARBA" id="ARBA00023136"/>
    </source>
</evidence>
<keyword evidence="6 7" id="KW-0472">Membrane</keyword>
<evidence type="ECO:0000256" key="7">
    <source>
        <dbReference type="RuleBase" id="RU367016"/>
    </source>
</evidence>
<dbReference type="PANTHER" id="PTHR30353:SF0">
    <property type="entry name" value="TRANSMEMBRANE PROTEIN"/>
    <property type="match status" value="1"/>
</dbReference>
<comment type="subcellular location">
    <subcellularLocation>
        <location evidence="1 7">Cell membrane</location>
        <topology evidence="1 7">Multi-pass membrane protein</topology>
    </subcellularLocation>
</comment>
<evidence type="ECO:0000256" key="5">
    <source>
        <dbReference type="ARBA" id="ARBA00022989"/>
    </source>
</evidence>
<dbReference type="InterPro" id="IPR032816">
    <property type="entry name" value="VTT_dom"/>
</dbReference>
<feature type="transmembrane region" description="Helical" evidence="7">
    <location>
        <begin position="24"/>
        <end position="50"/>
    </location>
</feature>
<protein>
    <recommendedName>
        <fullName evidence="9">VTT domain-containing protein</fullName>
    </recommendedName>
</protein>
<evidence type="ECO:0000256" key="2">
    <source>
        <dbReference type="ARBA" id="ARBA00010792"/>
    </source>
</evidence>
<evidence type="ECO:0000256" key="1">
    <source>
        <dbReference type="ARBA" id="ARBA00004651"/>
    </source>
</evidence>
<dbReference type="eggNOG" id="COG0586">
    <property type="taxonomic scope" value="Bacteria"/>
</dbReference>
<dbReference type="GO" id="GO:0005886">
    <property type="term" value="C:plasma membrane"/>
    <property type="evidence" value="ECO:0007669"/>
    <property type="project" value="UniProtKB-SubCell"/>
</dbReference>
<keyword evidence="4 7" id="KW-0812">Transmembrane</keyword>
<organism evidence="10 11">
    <name type="scientific">Gordonia aichiensis NBRC 108223</name>
    <dbReference type="NCBI Taxonomy" id="1220583"/>
    <lineage>
        <taxon>Bacteria</taxon>
        <taxon>Bacillati</taxon>
        <taxon>Actinomycetota</taxon>
        <taxon>Actinomycetes</taxon>
        <taxon>Mycobacteriales</taxon>
        <taxon>Gordoniaceae</taxon>
        <taxon>Gordonia</taxon>
    </lineage>
</organism>
<dbReference type="Pfam" id="PF09335">
    <property type="entry name" value="VTT_dom"/>
    <property type="match status" value="1"/>
</dbReference>
<feature type="compositionally biased region" description="Basic and acidic residues" evidence="8">
    <location>
        <begin position="267"/>
        <end position="276"/>
    </location>
</feature>
<dbReference type="InterPro" id="IPR032818">
    <property type="entry name" value="DedA-like"/>
</dbReference>
<feature type="region of interest" description="Disordered" evidence="8">
    <location>
        <begin position="225"/>
        <end position="276"/>
    </location>
</feature>
<comment type="caution">
    <text evidence="10">The sequence shown here is derived from an EMBL/GenBank/DDBJ whole genome shotgun (WGS) entry which is preliminary data.</text>
</comment>
<evidence type="ECO:0000313" key="10">
    <source>
        <dbReference type="EMBL" id="GAC47342.1"/>
    </source>
</evidence>
<dbReference type="EMBL" id="BANR01000003">
    <property type="protein sequence ID" value="GAC47342.1"/>
    <property type="molecule type" value="Genomic_DNA"/>
</dbReference>
<feature type="domain" description="VTT" evidence="9">
    <location>
        <begin position="50"/>
        <end position="177"/>
    </location>
</feature>
<dbReference type="STRING" id="1220583.GOACH_03_03600"/>
<dbReference type="Proteomes" id="UP000010988">
    <property type="component" value="Unassembled WGS sequence"/>
</dbReference>
<keyword evidence="11" id="KW-1185">Reference proteome</keyword>
<proteinExistence type="inferred from homology"/>
<evidence type="ECO:0000256" key="3">
    <source>
        <dbReference type="ARBA" id="ARBA00022475"/>
    </source>
</evidence>
<reference evidence="10 11" key="1">
    <citation type="submission" date="2012-12" db="EMBL/GenBank/DDBJ databases">
        <title>Whole genome shotgun sequence of Gordonia aichiensis NBRC 108223.</title>
        <authorList>
            <person name="Isaki-Nakamura S."/>
            <person name="Hosoyama A."/>
            <person name="Tsuchikane K."/>
            <person name="Ando Y."/>
            <person name="Baba S."/>
            <person name="Ohji S."/>
            <person name="Hamada M."/>
            <person name="Tamura T."/>
            <person name="Yamazoe A."/>
            <person name="Yamazaki S."/>
            <person name="Fujita N."/>
        </authorList>
    </citation>
    <scope>NUCLEOTIDE SEQUENCE [LARGE SCALE GENOMIC DNA]</scope>
    <source>
        <strain evidence="10 11">NBRC 108223</strain>
    </source>
</reference>
<accession>L7KHB0</accession>
<name>L7KHB0_9ACTN</name>
<gene>
    <name evidence="10" type="ORF">GOACH_03_03600</name>
</gene>